<organism evidence="8 9">
    <name type="scientific">Scylla paramamosain</name>
    <name type="common">Mud crab</name>
    <dbReference type="NCBI Taxonomy" id="85552"/>
    <lineage>
        <taxon>Eukaryota</taxon>
        <taxon>Metazoa</taxon>
        <taxon>Ecdysozoa</taxon>
        <taxon>Arthropoda</taxon>
        <taxon>Crustacea</taxon>
        <taxon>Multicrustacea</taxon>
        <taxon>Malacostraca</taxon>
        <taxon>Eumalacostraca</taxon>
        <taxon>Eucarida</taxon>
        <taxon>Decapoda</taxon>
        <taxon>Pleocyemata</taxon>
        <taxon>Brachyura</taxon>
        <taxon>Eubrachyura</taxon>
        <taxon>Portunoidea</taxon>
        <taxon>Portunidae</taxon>
        <taxon>Portuninae</taxon>
        <taxon>Scylla</taxon>
    </lineage>
</organism>
<feature type="transmembrane region" description="Helical" evidence="5">
    <location>
        <begin position="277"/>
        <end position="305"/>
    </location>
</feature>
<gene>
    <name evidence="8" type="ORF">O3P69_008429</name>
</gene>
<proteinExistence type="predicted"/>
<accession>A0AAW0SLM2</accession>
<dbReference type="PROSITE" id="PS50092">
    <property type="entry name" value="TSP1"/>
    <property type="match status" value="1"/>
</dbReference>
<feature type="chain" id="PRO_5043575683" description="G-protein coupled receptors family 2 profile 2 domain-containing protein" evidence="6">
    <location>
        <begin position="28"/>
        <end position="470"/>
    </location>
</feature>
<feature type="transmembrane region" description="Helical" evidence="5">
    <location>
        <begin position="399"/>
        <end position="418"/>
    </location>
</feature>
<dbReference type="InterPro" id="IPR017981">
    <property type="entry name" value="GPCR_2-like_7TM"/>
</dbReference>
<dbReference type="PANTHER" id="PTHR12011:SF347">
    <property type="entry name" value="FI21270P1-RELATED"/>
    <property type="match status" value="1"/>
</dbReference>
<evidence type="ECO:0000256" key="2">
    <source>
        <dbReference type="ARBA" id="ARBA00022692"/>
    </source>
</evidence>
<sequence>MKGVCRVLLPWLVLLLALPYLNPNAQDQDGGWSDWSVLSSECTEKCGTGRLLKVRSCTKPVPQGNGRPCTMENNTLGDVEFKFLSCNTFSCWDNQWSEWSNCSNYCGEGKQMRYSVCNGTQACENDQYREETMYCNTWNKTICPSPCENMTCPEYGICRDESTEQKPKASCVCTMGFIMNDAKDKCIRPPPPSPTPRPIPTLPAEQKVVATVISKTASTILIICVTICLIIFLVLRIFTPDRVIQMNMEIALVLAHAMLMFPPSFTETPDMCRVISIFIHFFFTACFMFMFLEALHMYGYVAYVVKQDGMCSRVQNTLVGWGLATIILLFSICFEYENYGGEYHCWLQIDTPLFYAQLIPIVALVVLTFTLIEAAGSADYKPLKGVDKSQRTSAKFSQRTNLVVMPLVFCHMLVGMFSEYEQNLPLYGIFTILNSVTGVAVLFLHCFNNQKVRQKMVGMYKSMCKGGGAR</sequence>
<dbReference type="PROSITE" id="PS50261">
    <property type="entry name" value="G_PROTEIN_RECEP_F2_4"/>
    <property type="match status" value="1"/>
</dbReference>
<dbReference type="AlphaFoldDB" id="A0AAW0SLM2"/>
<dbReference type="GO" id="GO:0005886">
    <property type="term" value="C:plasma membrane"/>
    <property type="evidence" value="ECO:0007669"/>
    <property type="project" value="TreeGrafter"/>
</dbReference>
<dbReference type="SUPFAM" id="SSF81321">
    <property type="entry name" value="Family A G protein-coupled receptor-like"/>
    <property type="match status" value="1"/>
</dbReference>
<protein>
    <recommendedName>
        <fullName evidence="7">G-protein coupled receptors family 2 profile 2 domain-containing protein</fullName>
    </recommendedName>
</protein>
<comment type="subcellular location">
    <subcellularLocation>
        <location evidence="1">Membrane</location>
        <topology evidence="1">Multi-pass membrane protein</topology>
    </subcellularLocation>
</comment>
<dbReference type="GO" id="GO:0004930">
    <property type="term" value="F:G protein-coupled receptor activity"/>
    <property type="evidence" value="ECO:0007669"/>
    <property type="project" value="InterPro"/>
</dbReference>
<evidence type="ECO:0000256" key="1">
    <source>
        <dbReference type="ARBA" id="ARBA00004141"/>
    </source>
</evidence>
<dbReference type="InterPro" id="IPR000832">
    <property type="entry name" value="GPCR_2_secretin-like"/>
</dbReference>
<evidence type="ECO:0000256" key="6">
    <source>
        <dbReference type="SAM" id="SignalP"/>
    </source>
</evidence>
<dbReference type="Gene3D" id="1.20.1070.10">
    <property type="entry name" value="Rhodopsin 7-helix transmembrane proteins"/>
    <property type="match status" value="1"/>
</dbReference>
<feature type="domain" description="G-protein coupled receptors family 2 profile 2" evidence="7">
    <location>
        <begin position="207"/>
        <end position="449"/>
    </location>
</feature>
<dbReference type="SMART" id="SM00209">
    <property type="entry name" value="TSP1"/>
    <property type="match status" value="2"/>
</dbReference>
<comment type="caution">
    <text evidence="8">The sequence shown here is derived from an EMBL/GenBank/DDBJ whole genome shotgun (WGS) entry which is preliminary data.</text>
</comment>
<evidence type="ECO:0000256" key="5">
    <source>
        <dbReference type="SAM" id="Phobius"/>
    </source>
</evidence>
<dbReference type="SUPFAM" id="SSF82895">
    <property type="entry name" value="TSP-1 type 1 repeat"/>
    <property type="match status" value="2"/>
</dbReference>
<feature type="transmembrane region" description="Helical" evidence="5">
    <location>
        <begin position="354"/>
        <end position="378"/>
    </location>
</feature>
<dbReference type="PRINTS" id="PR00249">
    <property type="entry name" value="GPCRSECRETIN"/>
</dbReference>
<dbReference type="Proteomes" id="UP001487740">
    <property type="component" value="Unassembled WGS sequence"/>
</dbReference>
<dbReference type="GO" id="GO:0007166">
    <property type="term" value="P:cell surface receptor signaling pathway"/>
    <property type="evidence" value="ECO:0007669"/>
    <property type="project" value="InterPro"/>
</dbReference>
<evidence type="ECO:0000313" key="9">
    <source>
        <dbReference type="Proteomes" id="UP001487740"/>
    </source>
</evidence>
<evidence type="ECO:0000256" key="3">
    <source>
        <dbReference type="ARBA" id="ARBA00022989"/>
    </source>
</evidence>
<evidence type="ECO:0000313" key="8">
    <source>
        <dbReference type="EMBL" id="KAK8375617.1"/>
    </source>
</evidence>
<keyword evidence="4 5" id="KW-0472">Membrane</keyword>
<evidence type="ECO:0000256" key="4">
    <source>
        <dbReference type="ARBA" id="ARBA00023136"/>
    </source>
</evidence>
<dbReference type="InterPro" id="IPR000884">
    <property type="entry name" value="TSP1_rpt"/>
</dbReference>
<dbReference type="InterPro" id="IPR036383">
    <property type="entry name" value="TSP1_rpt_sf"/>
</dbReference>
<dbReference type="Gene3D" id="2.20.100.10">
    <property type="entry name" value="Thrombospondin type-1 (TSP1) repeat"/>
    <property type="match status" value="1"/>
</dbReference>
<reference evidence="8 9" key="1">
    <citation type="submission" date="2023-03" db="EMBL/GenBank/DDBJ databases">
        <title>High-quality genome of Scylla paramamosain provides insights in environmental adaptation.</title>
        <authorList>
            <person name="Zhang L."/>
        </authorList>
    </citation>
    <scope>NUCLEOTIDE SEQUENCE [LARGE SCALE GENOMIC DNA]</scope>
    <source>
        <strain evidence="8">LZ_2023a</strain>
        <tissue evidence="8">Muscle</tissue>
    </source>
</reference>
<keyword evidence="2 5" id="KW-0812">Transmembrane</keyword>
<feature type="signal peptide" evidence="6">
    <location>
        <begin position="1"/>
        <end position="27"/>
    </location>
</feature>
<keyword evidence="6" id="KW-0732">Signal</keyword>
<dbReference type="Pfam" id="PF00002">
    <property type="entry name" value="7tm_2"/>
    <property type="match status" value="1"/>
</dbReference>
<dbReference type="EMBL" id="JARAKH010000049">
    <property type="protein sequence ID" value="KAK8375617.1"/>
    <property type="molecule type" value="Genomic_DNA"/>
</dbReference>
<keyword evidence="9" id="KW-1185">Reference proteome</keyword>
<feature type="transmembrane region" description="Helical" evidence="5">
    <location>
        <begin position="424"/>
        <end position="447"/>
    </location>
</feature>
<name>A0AAW0SLM2_SCYPA</name>
<dbReference type="PANTHER" id="PTHR12011">
    <property type="entry name" value="ADHESION G-PROTEIN COUPLED RECEPTOR"/>
    <property type="match status" value="1"/>
</dbReference>
<feature type="transmembrane region" description="Helical" evidence="5">
    <location>
        <begin position="317"/>
        <end position="334"/>
    </location>
</feature>
<dbReference type="Pfam" id="PF00090">
    <property type="entry name" value="TSP_1"/>
    <property type="match status" value="2"/>
</dbReference>
<evidence type="ECO:0000259" key="7">
    <source>
        <dbReference type="PROSITE" id="PS50261"/>
    </source>
</evidence>
<feature type="transmembrane region" description="Helical" evidence="5">
    <location>
        <begin position="216"/>
        <end position="235"/>
    </location>
</feature>
<keyword evidence="3 5" id="KW-1133">Transmembrane helix</keyword>